<protein>
    <submittedName>
        <fullName evidence="2">Uncharacterized protein</fullName>
    </submittedName>
</protein>
<sequence>MPTPPCPPPRSPSTTLVSPDSTHPLPHLLCHSPPSTIYPPSPTSTRITILHTNYSTPQSHIKLVPPPPPSSKLVPPSSPRPRLKRLPPSQPRPCLKRMPPPDTTPTPQALAAPDTTPTPQTRADIAVPAWPQAVAALTPTTTPPLPRYDLRTPATLPRLLRPGITTPTVITPLQHKHSTTPHSYTHSLPTVVVEVPQAVWPSSPELLRKVMA</sequence>
<reference evidence="2" key="1">
    <citation type="submission" date="2023-10" db="EMBL/GenBank/DDBJ databases">
        <title>Genome assemblies of two species of porcelain crab, Petrolisthes cinctipes and Petrolisthes manimaculis (Anomura: Porcellanidae).</title>
        <authorList>
            <person name="Angst P."/>
        </authorList>
    </citation>
    <scope>NUCLEOTIDE SEQUENCE</scope>
    <source>
        <strain evidence="2">PB745_01</strain>
        <tissue evidence="2">Gill</tissue>
    </source>
</reference>
<evidence type="ECO:0000313" key="2">
    <source>
        <dbReference type="EMBL" id="KAK3893880.1"/>
    </source>
</evidence>
<keyword evidence="3" id="KW-1185">Reference proteome</keyword>
<evidence type="ECO:0000313" key="3">
    <source>
        <dbReference type="Proteomes" id="UP001286313"/>
    </source>
</evidence>
<evidence type="ECO:0000256" key="1">
    <source>
        <dbReference type="SAM" id="MobiDB-lite"/>
    </source>
</evidence>
<accession>A0AAE1GJL0</accession>
<organism evidence="2 3">
    <name type="scientific">Petrolisthes cinctipes</name>
    <name type="common">Flat porcelain crab</name>
    <dbReference type="NCBI Taxonomy" id="88211"/>
    <lineage>
        <taxon>Eukaryota</taxon>
        <taxon>Metazoa</taxon>
        <taxon>Ecdysozoa</taxon>
        <taxon>Arthropoda</taxon>
        <taxon>Crustacea</taxon>
        <taxon>Multicrustacea</taxon>
        <taxon>Malacostraca</taxon>
        <taxon>Eumalacostraca</taxon>
        <taxon>Eucarida</taxon>
        <taxon>Decapoda</taxon>
        <taxon>Pleocyemata</taxon>
        <taxon>Anomura</taxon>
        <taxon>Galatheoidea</taxon>
        <taxon>Porcellanidae</taxon>
        <taxon>Petrolisthes</taxon>
    </lineage>
</organism>
<gene>
    <name evidence="2" type="ORF">Pcinc_002322</name>
</gene>
<proteinExistence type="predicted"/>
<feature type="compositionally biased region" description="Low complexity" evidence="1">
    <location>
        <begin position="21"/>
        <end position="35"/>
    </location>
</feature>
<name>A0AAE1GJL0_PETCI</name>
<feature type="compositionally biased region" description="Polar residues" evidence="1">
    <location>
        <begin position="50"/>
        <end position="59"/>
    </location>
</feature>
<feature type="region of interest" description="Disordered" evidence="1">
    <location>
        <begin position="1"/>
        <end position="119"/>
    </location>
</feature>
<dbReference type="EMBL" id="JAWQEG010000166">
    <property type="protein sequence ID" value="KAK3893880.1"/>
    <property type="molecule type" value="Genomic_DNA"/>
</dbReference>
<comment type="caution">
    <text evidence="2">The sequence shown here is derived from an EMBL/GenBank/DDBJ whole genome shotgun (WGS) entry which is preliminary data.</text>
</comment>
<dbReference type="Proteomes" id="UP001286313">
    <property type="component" value="Unassembled WGS sequence"/>
</dbReference>
<dbReference type="AlphaFoldDB" id="A0AAE1GJL0"/>
<feature type="compositionally biased region" description="Pro residues" evidence="1">
    <location>
        <begin position="1"/>
        <end position="11"/>
    </location>
</feature>